<feature type="domain" description="PIN" evidence="1">
    <location>
        <begin position="3"/>
        <end position="81"/>
    </location>
</feature>
<dbReference type="Proteomes" id="UP000782519">
    <property type="component" value="Unassembled WGS sequence"/>
</dbReference>
<dbReference type="InterPro" id="IPR002716">
    <property type="entry name" value="PIN_dom"/>
</dbReference>
<dbReference type="InterPro" id="IPR029060">
    <property type="entry name" value="PIN-like_dom_sf"/>
</dbReference>
<evidence type="ECO:0000259" key="1">
    <source>
        <dbReference type="Pfam" id="PF01850"/>
    </source>
</evidence>
<proteinExistence type="predicted"/>
<accession>A0A933W289</accession>
<dbReference type="EMBL" id="JACRJB010000043">
    <property type="protein sequence ID" value="MBI5130790.1"/>
    <property type="molecule type" value="Genomic_DNA"/>
</dbReference>
<sequence length="83" mass="9153">MTLVDSNVLIDFLTDDPIWSDWSLDRLNEAADRGPLLINDVIYAEVSAGYLRIEDFEAALATLAVRVVPLSRAALFLAGKVFV</sequence>
<evidence type="ECO:0000313" key="3">
    <source>
        <dbReference type="Proteomes" id="UP000782519"/>
    </source>
</evidence>
<dbReference type="AlphaFoldDB" id="A0A933W289"/>
<dbReference type="Pfam" id="PF01850">
    <property type="entry name" value="PIN"/>
    <property type="match status" value="1"/>
</dbReference>
<name>A0A933W289_RHOPL</name>
<comment type="caution">
    <text evidence="2">The sequence shown here is derived from an EMBL/GenBank/DDBJ whole genome shotgun (WGS) entry which is preliminary data.</text>
</comment>
<dbReference type="Gene3D" id="3.40.50.1010">
    <property type="entry name" value="5'-nuclease"/>
    <property type="match status" value="1"/>
</dbReference>
<evidence type="ECO:0000313" key="2">
    <source>
        <dbReference type="EMBL" id="MBI5130790.1"/>
    </source>
</evidence>
<dbReference type="SUPFAM" id="SSF88723">
    <property type="entry name" value="PIN domain-like"/>
    <property type="match status" value="1"/>
</dbReference>
<gene>
    <name evidence="2" type="ORF">HZA66_15215</name>
</gene>
<organism evidence="2 3">
    <name type="scientific">Rhodopseudomonas palustris</name>
    <dbReference type="NCBI Taxonomy" id="1076"/>
    <lineage>
        <taxon>Bacteria</taxon>
        <taxon>Pseudomonadati</taxon>
        <taxon>Pseudomonadota</taxon>
        <taxon>Alphaproteobacteria</taxon>
        <taxon>Hyphomicrobiales</taxon>
        <taxon>Nitrobacteraceae</taxon>
        <taxon>Rhodopseudomonas</taxon>
    </lineage>
</organism>
<protein>
    <submittedName>
        <fullName evidence="2">PIN domain-containing protein</fullName>
    </submittedName>
</protein>
<reference evidence="2" key="1">
    <citation type="submission" date="2020-07" db="EMBL/GenBank/DDBJ databases">
        <title>Huge and variable diversity of episymbiotic CPR bacteria and DPANN archaea in groundwater ecosystems.</title>
        <authorList>
            <person name="He C.Y."/>
            <person name="Keren R."/>
            <person name="Whittaker M."/>
            <person name="Farag I.F."/>
            <person name="Doudna J."/>
            <person name="Cate J.H.D."/>
            <person name="Banfield J.F."/>
        </authorList>
    </citation>
    <scope>NUCLEOTIDE SEQUENCE</scope>
    <source>
        <strain evidence="2">NC_groundwater_1818_Pr3_B-0.1um_66_35</strain>
    </source>
</reference>